<sequence>ATSRATGRTVLINTALVYSVRLQVHYTTGKCCFVIQQHVLDCRRDCEIGNQDLIALVHGISGVQILHDGRQHVLLRDVHDWCNEAHHTKQHELQITTTLTSNYNNNNNNKTNNKTSNRSDLLPGHACQGKLHAVQLLLGDLPVWLEQESKDHALRATFGQQIHAPCS</sequence>
<organism evidence="1 2">
    <name type="scientific">Polarella glacialis</name>
    <name type="common">Dinoflagellate</name>
    <dbReference type="NCBI Taxonomy" id="89957"/>
    <lineage>
        <taxon>Eukaryota</taxon>
        <taxon>Sar</taxon>
        <taxon>Alveolata</taxon>
        <taxon>Dinophyceae</taxon>
        <taxon>Suessiales</taxon>
        <taxon>Suessiaceae</taxon>
        <taxon>Polarella</taxon>
    </lineage>
</organism>
<gene>
    <name evidence="1" type="ORF">PGLA1383_LOCUS2554</name>
</gene>
<dbReference type="Proteomes" id="UP000654075">
    <property type="component" value="Unassembled WGS sequence"/>
</dbReference>
<evidence type="ECO:0000313" key="1">
    <source>
        <dbReference type="EMBL" id="CAE8583597.1"/>
    </source>
</evidence>
<feature type="non-terminal residue" evidence="1">
    <location>
        <position position="1"/>
    </location>
</feature>
<reference evidence="1" key="1">
    <citation type="submission" date="2021-02" db="EMBL/GenBank/DDBJ databases">
        <authorList>
            <person name="Dougan E. K."/>
            <person name="Rhodes N."/>
            <person name="Thang M."/>
            <person name="Chan C."/>
        </authorList>
    </citation>
    <scope>NUCLEOTIDE SEQUENCE</scope>
</reference>
<comment type="caution">
    <text evidence="1">The sequence shown here is derived from an EMBL/GenBank/DDBJ whole genome shotgun (WGS) entry which is preliminary data.</text>
</comment>
<keyword evidence="2" id="KW-1185">Reference proteome</keyword>
<name>A0A813D9Z0_POLGL</name>
<evidence type="ECO:0000313" key="2">
    <source>
        <dbReference type="Proteomes" id="UP000654075"/>
    </source>
</evidence>
<protein>
    <submittedName>
        <fullName evidence="1">Uncharacterized protein</fullName>
    </submittedName>
</protein>
<proteinExistence type="predicted"/>
<dbReference type="AlphaFoldDB" id="A0A813D9Z0"/>
<dbReference type="EMBL" id="CAJNNV010000799">
    <property type="protein sequence ID" value="CAE8583597.1"/>
    <property type="molecule type" value="Genomic_DNA"/>
</dbReference>
<accession>A0A813D9Z0</accession>